<comment type="caution">
    <text evidence="2">The sequence shown here is derived from an EMBL/GenBank/DDBJ whole genome shotgun (WGS) entry which is preliminary data.</text>
</comment>
<keyword evidence="3" id="KW-1185">Reference proteome</keyword>
<reference evidence="2" key="2">
    <citation type="submission" date="2022-01" db="EMBL/GenBank/DDBJ databases">
        <authorList>
            <person name="Yamashiro T."/>
            <person name="Shiraishi A."/>
            <person name="Satake H."/>
            <person name="Nakayama K."/>
        </authorList>
    </citation>
    <scope>NUCLEOTIDE SEQUENCE</scope>
</reference>
<evidence type="ECO:0008006" key="4">
    <source>
        <dbReference type="Google" id="ProtNLM"/>
    </source>
</evidence>
<name>A0ABQ5HCC9_9ASTR</name>
<feature type="region of interest" description="Disordered" evidence="1">
    <location>
        <begin position="1"/>
        <end position="39"/>
    </location>
</feature>
<protein>
    <recommendedName>
        <fullName evidence="4">Reverse transcriptase Ty1/copia-type domain-containing protein</fullName>
    </recommendedName>
</protein>
<sequence>MYDDLIDLDPVPPKHFDSQFGDDIQNDEEHDKEQGADDVDAKESMQSGFYYETHHPSSPLLSSAHEMCLAYCMEGEPLVKAARRAREDLKIMGLQIKDGRNIIPYDPSVQGQIDALMRFPVRKMASLDIEVEQHGCLKTAFLHVIILCWLYVDDMLIVAKEHWKNCPNLKEEVLTWIELKWFICLVRLVSFDVMLGGTKAGFSSCGWCCQSLSCQILVRSIGKLLNGYLDLSVRVLFTLAKNSMFHNKKAQHIDYSVIIGLEKPLRWFGVSAGLSDESFCFRNLCCTRCDPLLFLPVKQYIEKSNKTTEDTSSSNSTYTDIVIAVFY</sequence>
<evidence type="ECO:0000313" key="3">
    <source>
        <dbReference type="Proteomes" id="UP001151760"/>
    </source>
</evidence>
<dbReference type="EMBL" id="BQNB010019451">
    <property type="protein sequence ID" value="GJT85438.1"/>
    <property type="molecule type" value="Genomic_DNA"/>
</dbReference>
<dbReference type="Proteomes" id="UP001151760">
    <property type="component" value="Unassembled WGS sequence"/>
</dbReference>
<proteinExistence type="predicted"/>
<evidence type="ECO:0000256" key="1">
    <source>
        <dbReference type="SAM" id="MobiDB-lite"/>
    </source>
</evidence>
<reference evidence="2" key="1">
    <citation type="journal article" date="2022" name="Int. J. Mol. Sci.">
        <title>Draft Genome of Tanacetum Coccineum: Genomic Comparison of Closely Related Tanacetum-Family Plants.</title>
        <authorList>
            <person name="Yamashiro T."/>
            <person name="Shiraishi A."/>
            <person name="Nakayama K."/>
            <person name="Satake H."/>
        </authorList>
    </citation>
    <scope>NUCLEOTIDE SEQUENCE</scope>
</reference>
<gene>
    <name evidence="2" type="ORF">Tco_1067155</name>
</gene>
<feature type="compositionally biased region" description="Basic and acidic residues" evidence="1">
    <location>
        <begin position="27"/>
        <end position="39"/>
    </location>
</feature>
<organism evidence="2 3">
    <name type="scientific">Tanacetum coccineum</name>
    <dbReference type="NCBI Taxonomy" id="301880"/>
    <lineage>
        <taxon>Eukaryota</taxon>
        <taxon>Viridiplantae</taxon>
        <taxon>Streptophyta</taxon>
        <taxon>Embryophyta</taxon>
        <taxon>Tracheophyta</taxon>
        <taxon>Spermatophyta</taxon>
        <taxon>Magnoliopsida</taxon>
        <taxon>eudicotyledons</taxon>
        <taxon>Gunneridae</taxon>
        <taxon>Pentapetalae</taxon>
        <taxon>asterids</taxon>
        <taxon>campanulids</taxon>
        <taxon>Asterales</taxon>
        <taxon>Asteraceae</taxon>
        <taxon>Asteroideae</taxon>
        <taxon>Anthemideae</taxon>
        <taxon>Anthemidinae</taxon>
        <taxon>Tanacetum</taxon>
    </lineage>
</organism>
<evidence type="ECO:0000313" key="2">
    <source>
        <dbReference type="EMBL" id="GJT85438.1"/>
    </source>
</evidence>
<accession>A0ABQ5HCC9</accession>